<accession>A0A1I4ZWR6</accession>
<gene>
    <name evidence="2" type="ORF">SAMN05216219_1144</name>
</gene>
<dbReference type="EMBL" id="FOVM01000002">
    <property type="protein sequence ID" value="SFN54647.1"/>
    <property type="molecule type" value="Genomic_DNA"/>
</dbReference>
<protein>
    <recommendedName>
        <fullName evidence="1">DUF5655 domain-containing protein</fullName>
    </recommendedName>
</protein>
<sequence>MGTVPGEQFFVEAEAREIYRALARRVFAFGGGIEAHVSKSQVAFRAGRAFAFAWRPGMYVNSDVPVVASFALGRELSSQRIKEVAHTSTKQWMHHVELRAVADVDDELIRWIEEAYRRITER</sequence>
<dbReference type="RefSeq" id="WP_245762400.1">
    <property type="nucleotide sequence ID" value="NZ_FOVM01000002.1"/>
</dbReference>
<proteinExistence type="predicted"/>
<keyword evidence="3" id="KW-1185">Reference proteome</keyword>
<dbReference type="AlphaFoldDB" id="A0A1I4ZWR6"/>
<dbReference type="InterPro" id="IPR043714">
    <property type="entry name" value="DUF5655"/>
</dbReference>
<name>A0A1I4ZWR6_9MICO</name>
<dbReference type="STRING" id="995034.SAMN05216219_1144"/>
<organism evidence="2 3">
    <name type="scientific">Mycetocola miduiensis</name>
    <dbReference type="NCBI Taxonomy" id="995034"/>
    <lineage>
        <taxon>Bacteria</taxon>
        <taxon>Bacillati</taxon>
        <taxon>Actinomycetota</taxon>
        <taxon>Actinomycetes</taxon>
        <taxon>Micrococcales</taxon>
        <taxon>Microbacteriaceae</taxon>
        <taxon>Mycetocola</taxon>
    </lineage>
</organism>
<dbReference type="Pfam" id="PF18899">
    <property type="entry name" value="DUF5655"/>
    <property type="match status" value="1"/>
</dbReference>
<evidence type="ECO:0000313" key="2">
    <source>
        <dbReference type="EMBL" id="SFN54647.1"/>
    </source>
</evidence>
<evidence type="ECO:0000259" key="1">
    <source>
        <dbReference type="Pfam" id="PF18899"/>
    </source>
</evidence>
<reference evidence="3" key="1">
    <citation type="submission" date="2016-10" db="EMBL/GenBank/DDBJ databases">
        <authorList>
            <person name="Varghese N."/>
            <person name="Submissions S."/>
        </authorList>
    </citation>
    <scope>NUCLEOTIDE SEQUENCE [LARGE SCALE GENOMIC DNA]</scope>
    <source>
        <strain evidence="3">CGMCC 1.11101</strain>
    </source>
</reference>
<feature type="domain" description="DUF5655" evidence="1">
    <location>
        <begin position="13"/>
        <end position="117"/>
    </location>
</feature>
<dbReference type="Proteomes" id="UP000198867">
    <property type="component" value="Unassembled WGS sequence"/>
</dbReference>
<evidence type="ECO:0000313" key="3">
    <source>
        <dbReference type="Proteomes" id="UP000198867"/>
    </source>
</evidence>